<dbReference type="EMBL" id="JBBPHU010000002">
    <property type="protein sequence ID" value="KAK7521725.1"/>
    <property type="molecule type" value="Genomic_DNA"/>
</dbReference>
<evidence type="ECO:0000313" key="3">
    <source>
        <dbReference type="Proteomes" id="UP001363622"/>
    </source>
</evidence>
<keyword evidence="1" id="KW-1133">Transmembrane helix</keyword>
<evidence type="ECO:0000256" key="1">
    <source>
        <dbReference type="SAM" id="Phobius"/>
    </source>
</evidence>
<gene>
    <name evidence="2" type="ORF">IWZ03DRAFT_100367</name>
</gene>
<protein>
    <submittedName>
        <fullName evidence="2">Uncharacterized protein</fullName>
    </submittedName>
</protein>
<keyword evidence="3" id="KW-1185">Reference proteome</keyword>
<reference evidence="2 3" key="1">
    <citation type="submission" date="2024-04" db="EMBL/GenBank/DDBJ databases">
        <title>Phyllosticta paracitricarpa is synonymous to the EU quarantine fungus P. citricarpa based on phylogenomic analyses.</title>
        <authorList>
            <consortium name="Lawrence Berkeley National Laboratory"/>
            <person name="Van Ingen-Buijs V.A."/>
            <person name="Van Westerhoven A.C."/>
            <person name="Haridas S."/>
            <person name="Skiadas P."/>
            <person name="Martin F."/>
            <person name="Groenewald J.Z."/>
            <person name="Crous P.W."/>
            <person name="Seidl M.F."/>
        </authorList>
    </citation>
    <scope>NUCLEOTIDE SEQUENCE [LARGE SCALE GENOMIC DNA]</scope>
    <source>
        <strain evidence="2 3">CBS 123371</strain>
    </source>
</reference>
<name>A0ABR1KVQ0_9PEZI</name>
<sequence>MHLIWSLTDGSWKDNERGHDIFSCFTAGDGMSVAWTVAFTFCYSRKMMGRWERGLWDGAHRSWLLGSMVLIGVSRLLRTRGAGTTREGQMDELSSGSYVVYAPEALMMTLSRVWSTLWIEPWEPIVLGMVW</sequence>
<dbReference type="Proteomes" id="UP001363622">
    <property type="component" value="Unassembled WGS sequence"/>
</dbReference>
<accession>A0ABR1KVQ0</accession>
<comment type="caution">
    <text evidence="2">The sequence shown here is derived from an EMBL/GenBank/DDBJ whole genome shotgun (WGS) entry which is preliminary data.</text>
</comment>
<feature type="transmembrane region" description="Helical" evidence="1">
    <location>
        <begin position="20"/>
        <end position="43"/>
    </location>
</feature>
<keyword evidence="1" id="KW-0472">Membrane</keyword>
<proteinExistence type="predicted"/>
<organism evidence="2 3">
    <name type="scientific">Phyllosticta citriasiana</name>
    <dbReference type="NCBI Taxonomy" id="595635"/>
    <lineage>
        <taxon>Eukaryota</taxon>
        <taxon>Fungi</taxon>
        <taxon>Dikarya</taxon>
        <taxon>Ascomycota</taxon>
        <taxon>Pezizomycotina</taxon>
        <taxon>Dothideomycetes</taxon>
        <taxon>Dothideomycetes incertae sedis</taxon>
        <taxon>Botryosphaeriales</taxon>
        <taxon>Phyllostictaceae</taxon>
        <taxon>Phyllosticta</taxon>
    </lineage>
</organism>
<keyword evidence="1" id="KW-0812">Transmembrane</keyword>
<evidence type="ECO:0000313" key="2">
    <source>
        <dbReference type="EMBL" id="KAK7521725.1"/>
    </source>
</evidence>